<dbReference type="GO" id="GO:0005886">
    <property type="term" value="C:plasma membrane"/>
    <property type="evidence" value="ECO:0007669"/>
    <property type="project" value="UniProtKB-SubCell"/>
</dbReference>
<evidence type="ECO:0000256" key="5">
    <source>
        <dbReference type="ARBA" id="ARBA00022692"/>
    </source>
</evidence>
<comment type="catalytic activity">
    <reaction evidence="9">
        <text>N-terminal S-1,2-diacyl-sn-glyceryl-L-cysteinyl-[lipoprotein] + a glycerophospholipid = N-acyl-S-1,2-diacyl-sn-glyceryl-L-cysteinyl-[lipoprotein] + a 2-acyl-sn-glycero-3-phospholipid + H(+)</text>
        <dbReference type="Rhea" id="RHEA:48228"/>
        <dbReference type="Rhea" id="RHEA-COMP:14681"/>
        <dbReference type="Rhea" id="RHEA-COMP:14684"/>
        <dbReference type="ChEBI" id="CHEBI:15378"/>
        <dbReference type="ChEBI" id="CHEBI:136912"/>
        <dbReference type="ChEBI" id="CHEBI:140656"/>
        <dbReference type="ChEBI" id="CHEBI:140657"/>
        <dbReference type="ChEBI" id="CHEBI:140660"/>
        <dbReference type="EC" id="2.3.1.269"/>
    </reaction>
</comment>
<feature type="transmembrane region" description="Helical" evidence="9">
    <location>
        <begin position="62"/>
        <end position="81"/>
    </location>
</feature>
<reference evidence="11 12" key="1">
    <citation type="submission" date="2016-12" db="EMBL/GenBank/DDBJ databases">
        <title>Diversity of luminous bacteria.</title>
        <authorList>
            <person name="Yoshizawa S."/>
            <person name="Kogure K."/>
        </authorList>
    </citation>
    <scope>NUCLEOTIDE SEQUENCE [LARGE SCALE GENOMIC DNA]</scope>
    <source>
        <strain evidence="11 12">SA4-48</strain>
    </source>
</reference>
<dbReference type="Pfam" id="PF20154">
    <property type="entry name" value="LNT_N"/>
    <property type="match status" value="1"/>
</dbReference>
<evidence type="ECO:0000256" key="2">
    <source>
        <dbReference type="ARBA" id="ARBA00010065"/>
    </source>
</evidence>
<evidence type="ECO:0000256" key="8">
    <source>
        <dbReference type="ARBA" id="ARBA00023315"/>
    </source>
</evidence>
<sequence>MIQSFFNSSNPIFSLSLPNLLLFLLGGLLTLSYSPFHVWFIPFITFPVLLIASLNSPNAKQAAKYGFVFGLGWFSFGLSWVHNAISDFGGLPLVFSLLLMIMLASYMAVYPALVSWLFHKSQSKFSLFIIAPIWLAVEYLRSVIFTGFPWLSIGYSQLTSSLSGYAPIVGEFGLQVIVMLIVCLILISLQLASCKIKSADPSSKHSTSIRKPQTLALSAIVIIFISGHLLSNYQWNESNNKHVDLALVQGNITQSMKWQPENERPTMLKYYELSSPHFDSSDLIIWPEAAVPRIEPSANRFLTDIDKRALDSNTALITGIVDYQKVTTYAFNNVIALGKKNAQDTIGDYQYLNSNRYSKHHLLPFGEFVPFESLLRKLAPIFDLPFSSFNRGDYQQDNLIANGINIAPAICFEIAFPKQINANLTNDTDFILTLSNDAWFGDSHGPWQHLEIAQMRALEFAMPVVRVTNNGVTAVIDPQGNIAASLKQNIADVLTYKLPLSESHSFYKRFGNTTTLVFIVLLCGFLIVSRKRNISAQ</sequence>
<dbReference type="NCBIfam" id="TIGR00546">
    <property type="entry name" value="lnt"/>
    <property type="match status" value="1"/>
</dbReference>
<keyword evidence="11" id="KW-0449">Lipoprotein</keyword>
<keyword evidence="7 9" id="KW-0472">Membrane</keyword>
<name>A0A2S7UXH5_9GAMM</name>
<dbReference type="HAMAP" id="MF_01148">
    <property type="entry name" value="Lnt"/>
    <property type="match status" value="1"/>
</dbReference>
<dbReference type="Proteomes" id="UP000239007">
    <property type="component" value="Unassembled WGS sequence"/>
</dbReference>
<organism evidence="11 12">
    <name type="scientific">Psychrosphaera saromensis</name>
    <dbReference type="NCBI Taxonomy" id="716813"/>
    <lineage>
        <taxon>Bacteria</taxon>
        <taxon>Pseudomonadati</taxon>
        <taxon>Pseudomonadota</taxon>
        <taxon>Gammaproteobacteria</taxon>
        <taxon>Alteromonadales</taxon>
        <taxon>Pseudoalteromonadaceae</taxon>
        <taxon>Psychrosphaera</taxon>
    </lineage>
</organism>
<comment type="caution">
    <text evidence="11">The sequence shown here is derived from an EMBL/GenBank/DDBJ whole genome shotgun (WGS) entry which is preliminary data.</text>
</comment>
<evidence type="ECO:0000256" key="4">
    <source>
        <dbReference type="ARBA" id="ARBA00022679"/>
    </source>
</evidence>
<keyword evidence="12" id="KW-1185">Reference proteome</keyword>
<protein>
    <recommendedName>
        <fullName evidence="9">Apolipoprotein N-acyltransferase</fullName>
        <shortName evidence="9">ALP N-acyltransferase</shortName>
        <ecNumber evidence="9">2.3.1.269</ecNumber>
    </recommendedName>
</protein>
<feature type="transmembrane region" description="Helical" evidence="9">
    <location>
        <begin position="36"/>
        <end position="55"/>
    </location>
</feature>
<feature type="transmembrane region" description="Helical" evidence="9">
    <location>
        <begin position="510"/>
        <end position="528"/>
    </location>
</feature>
<evidence type="ECO:0000256" key="9">
    <source>
        <dbReference type="HAMAP-Rule" id="MF_01148"/>
    </source>
</evidence>
<dbReference type="PROSITE" id="PS50263">
    <property type="entry name" value="CN_HYDROLASE"/>
    <property type="match status" value="1"/>
</dbReference>
<evidence type="ECO:0000256" key="7">
    <source>
        <dbReference type="ARBA" id="ARBA00023136"/>
    </source>
</evidence>
<comment type="pathway">
    <text evidence="9">Protein modification; lipoprotein biosynthesis (N-acyl transfer).</text>
</comment>
<comment type="function">
    <text evidence="9">Catalyzes the phospholipid dependent N-acylation of the N-terminal cysteine of apolipoprotein, the last step in lipoprotein maturation.</text>
</comment>
<evidence type="ECO:0000259" key="10">
    <source>
        <dbReference type="PROSITE" id="PS50263"/>
    </source>
</evidence>
<evidence type="ECO:0000313" key="12">
    <source>
        <dbReference type="Proteomes" id="UP000239007"/>
    </source>
</evidence>
<dbReference type="InterPro" id="IPR003010">
    <property type="entry name" value="C-N_Hydrolase"/>
</dbReference>
<keyword evidence="5 9" id="KW-0812">Transmembrane</keyword>
<dbReference type="UniPathway" id="UPA00666"/>
<evidence type="ECO:0000256" key="6">
    <source>
        <dbReference type="ARBA" id="ARBA00022989"/>
    </source>
</evidence>
<keyword evidence="8 9" id="KW-0012">Acyltransferase</keyword>
<dbReference type="InterPro" id="IPR045378">
    <property type="entry name" value="LNT_N"/>
</dbReference>
<feature type="transmembrane region" description="Helical" evidence="9">
    <location>
        <begin position="93"/>
        <end position="118"/>
    </location>
</feature>
<dbReference type="EMBL" id="MSCH01000003">
    <property type="protein sequence ID" value="PQJ54448.1"/>
    <property type="molecule type" value="Genomic_DNA"/>
</dbReference>
<dbReference type="AlphaFoldDB" id="A0A2S7UXH5"/>
<comment type="similarity">
    <text evidence="2 9">Belongs to the CN hydrolase family. Apolipoprotein N-acyltransferase subfamily.</text>
</comment>
<evidence type="ECO:0000313" key="11">
    <source>
        <dbReference type="EMBL" id="PQJ54448.1"/>
    </source>
</evidence>
<feature type="transmembrane region" description="Helical" evidence="9">
    <location>
        <begin position="172"/>
        <end position="194"/>
    </location>
</feature>
<dbReference type="SUPFAM" id="SSF56317">
    <property type="entry name" value="Carbon-nitrogen hydrolase"/>
    <property type="match status" value="1"/>
</dbReference>
<accession>A0A2S7UXH5</accession>
<dbReference type="InterPro" id="IPR004563">
    <property type="entry name" value="Apolipo_AcylTrfase"/>
</dbReference>
<feature type="transmembrane region" description="Helical" evidence="9">
    <location>
        <begin position="12"/>
        <end position="30"/>
    </location>
</feature>
<comment type="subcellular location">
    <subcellularLocation>
        <location evidence="1 9">Cell membrane</location>
        <topology evidence="1 9">Multi-pass membrane protein</topology>
    </subcellularLocation>
</comment>
<dbReference type="RefSeq" id="WP_181135903.1">
    <property type="nucleotide sequence ID" value="NZ_BMYG01000001.1"/>
</dbReference>
<dbReference type="GO" id="GO:0016410">
    <property type="term" value="F:N-acyltransferase activity"/>
    <property type="evidence" value="ECO:0007669"/>
    <property type="project" value="UniProtKB-UniRule"/>
</dbReference>
<proteinExistence type="inferred from homology"/>
<dbReference type="Gene3D" id="3.60.110.10">
    <property type="entry name" value="Carbon-nitrogen hydrolase"/>
    <property type="match status" value="1"/>
</dbReference>
<dbReference type="Pfam" id="PF00795">
    <property type="entry name" value="CN_hydrolase"/>
    <property type="match status" value="1"/>
</dbReference>
<keyword evidence="6 9" id="KW-1133">Transmembrane helix</keyword>
<keyword evidence="3 9" id="KW-1003">Cell membrane</keyword>
<feature type="transmembrane region" description="Helical" evidence="9">
    <location>
        <begin position="215"/>
        <end position="235"/>
    </location>
</feature>
<feature type="domain" description="CN hydrolase" evidence="10">
    <location>
        <begin position="248"/>
        <end position="500"/>
    </location>
</feature>
<dbReference type="GO" id="GO:0042158">
    <property type="term" value="P:lipoprotein biosynthetic process"/>
    <property type="evidence" value="ECO:0007669"/>
    <property type="project" value="UniProtKB-UniRule"/>
</dbReference>
<dbReference type="PANTHER" id="PTHR38686">
    <property type="entry name" value="APOLIPOPROTEIN N-ACYLTRANSFERASE"/>
    <property type="match status" value="1"/>
</dbReference>
<feature type="transmembrane region" description="Helical" evidence="9">
    <location>
        <begin position="125"/>
        <end position="152"/>
    </location>
</feature>
<evidence type="ECO:0000256" key="1">
    <source>
        <dbReference type="ARBA" id="ARBA00004651"/>
    </source>
</evidence>
<keyword evidence="4 9" id="KW-0808">Transferase</keyword>
<dbReference type="EC" id="2.3.1.269" evidence="9"/>
<dbReference type="InterPro" id="IPR036526">
    <property type="entry name" value="C-N_Hydrolase_sf"/>
</dbReference>
<gene>
    <name evidence="9" type="primary">lnt</name>
    <name evidence="11" type="ORF">BTO11_12845</name>
</gene>
<dbReference type="CDD" id="cd07571">
    <property type="entry name" value="ALP_N-acyl_transferase"/>
    <property type="match status" value="1"/>
</dbReference>
<dbReference type="PANTHER" id="PTHR38686:SF1">
    <property type="entry name" value="APOLIPOPROTEIN N-ACYLTRANSFERASE"/>
    <property type="match status" value="1"/>
</dbReference>
<evidence type="ECO:0000256" key="3">
    <source>
        <dbReference type="ARBA" id="ARBA00022475"/>
    </source>
</evidence>